<dbReference type="Proteomes" id="UP000218366">
    <property type="component" value="Unassembled WGS sequence"/>
</dbReference>
<comment type="catalytic activity">
    <reaction evidence="2">
        <text>2 GTP = 3',3'-c-di-GMP + 2 diphosphate</text>
        <dbReference type="Rhea" id="RHEA:24898"/>
        <dbReference type="ChEBI" id="CHEBI:33019"/>
        <dbReference type="ChEBI" id="CHEBI:37565"/>
        <dbReference type="ChEBI" id="CHEBI:58805"/>
        <dbReference type="EC" id="2.7.7.65"/>
    </reaction>
</comment>
<dbReference type="NCBIfam" id="TIGR00254">
    <property type="entry name" value="GGDEF"/>
    <property type="match status" value="1"/>
</dbReference>
<evidence type="ECO:0000313" key="6">
    <source>
        <dbReference type="EMBL" id="PCD03601.1"/>
    </source>
</evidence>
<sequence length="289" mass="30666">MRLASTGGFLVPQSLRMRIFAICFIGTHIPLLSFAAREALRGQVAWGDIGILLVATLIGTAGALYGIHALLSPLKLSIEGVASIGRGEPVAIGPVAGPDEISELLRRVNEAAASVHSRLSTLDHAAHRDPLTGLLNRRGFFAEVDPLFAARIGGAFAILDLDRFKAINDRFGHPAGDQVLRDFANRLIAVCPRDTIVARWGGEEFVAYFPRTEEGAAQTTLATLLIGIEEVPVGPPGLPPVTFSAGLVEAGSEPIERTAERADAALYAAKRAGRAQVLVERDLVARAGE</sequence>
<dbReference type="Gene3D" id="3.30.70.270">
    <property type="match status" value="1"/>
</dbReference>
<dbReference type="EC" id="2.7.7.65" evidence="1"/>
<evidence type="ECO:0000256" key="2">
    <source>
        <dbReference type="ARBA" id="ARBA00034247"/>
    </source>
</evidence>
<gene>
    <name evidence="6" type="ORF">COC42_04345</name>
</gene>
<dbReference type="GO" id="GO:0005886">
    <property type="term" value="C:plasma membrane"/>
    <property type="evidence" value="ECO:0007669"/>
    <property type="project" value="TreeGrafter"/>
</dbReference>
<proteinExistence type="predicted"/>
<feature type="domain" description="GGDEF" evidence="5">
    <location>
        <begin position="152"/>
        <end position="282"/>
    </location>
</feature>
<dbReference type="SUPFAM" id="SSF55073">
    <property type="entry name" value="Nucleotide cyclase"/>
    <property type="match status" value="1"/>
</dbReference>
<dbReference type="OrthoDB" id="384661at2"/>
<dbReference type="InterPro" id="IPR043128">
    <property type="entry name" value="Rev_trsase/Diguanyl_cyclase"/>
</dbReference>
<evidence type="ECO:0000256" key="1">
    <source>
        <dbReference type="ARBA" id="ARBA00012528"/>
    </source>
</evidence>
<dbReference type="InterPro" id="IPR003660">
    <property type="entry name" value="HAMP_dom"/>
</dbReference>
<dbReference type="Pfam" id="PF00990">
    <property type="entry name" value="GGDEF"/>
    <property type="match status" value="1"/>
</dbReference>
<dbReference type="CDD" id="cd01949">
    <property type="entry name" value="GGDEF"/>
    <property type="match status" value="1"/>
</dbReference>
<feature type="domain" description="HAMP" evidence="4">
    <location>
        <begin position="68"/>
        <end position="120"/>
    </location>
</feature>
<evidence type="ECO:0000313" key="7">
    <source>
        <dbReference type="Proteomes" id="UP000218366"/>
    </source>
</evidence>
<protein>
    <recommendedName>
        <fullName evidence="1">diguanylate cyclase</fullName>
        <ecNumber evidence="1">2.7.7.65</ecNumber>
    </recommendedName>
</protein>
<evidence type="ECO:0000259" key="5">
    <source>
        <dbReference type="PROSITE" id="PS50887"/>
    </source>
</evidence>
<dbReference type="InterPro" id="IPR000160">
    <property type="entry name" value="GGDEF_dom"/>
</dbReference>
<dbReference type="PROSITE" id="PS50885">
    <property type="entry name" value="HAMP"/>
    <property type="match status" value="1"/>
</dbReference>
<keyword evidence="3" id="KW-0472">Membrane</keyword>
<dbReference type="GO" id="GO:1902201">
    <property type="term" value="P:negative regulation of bacterial-type flagellum-dependent cell motility"/>
    <property type="evidence" value="ECO:0007669"/>
    <property type="project" value="TreeGrafter"/>
</dbReference>
<dbReference type="AlphaFoldDB" id="A0A2A4B586"/>
<evidence type="ECO:0000256" key="3">
    <source>
        <dbReference type="SAM" id="Phobius"/>
    </source>
</evidence>
<dbReference type="InterPro" id="IPR050469">
    <property type="entry name" value="Diguanylate_Cyclase"/>
</dbReference>
<dbReference type="GO" id="GO:0052621">
    <property type="term" value="F:diguanylate cyclase activity"/>
    <property type="evidence" value="ECO:0007669"/>
    <property type="project" value="UniProtKB-EC"/>
</dbReference>
<dbReference type="PANTHER" id="PTHR45138:SF9">
    <property type="entry name" value="DIGUANYLATE CYCLASE DGCM-RELATED"/>
    <property type="match status" value="1"/>
</dbReference>
<dbReference type="InterPro" id="IPR029787">
    <property type="entry name" value="Nucleotide_cyclase"/>
</dbReference>
<evidence type="ECO:0000259" key="4">
    <source>
        <dbReference type="PROSITE" id="PS50885"/>
    </source>
</evidence>
<dbReference type="PANTHER" id="PTHR45138">
    <property type="entry name" value="REGULATORY COMPONENTS OF SENSORY TRANSDUCTION SYSTEM"/>
    <property type="match status" value="1"/>
</dbReference>
<dbReference type="RefSeq" id="WP_096342004.1">
    <property type="nucleotide sequence ID" value="NZ_NWMW01000001.1"/>
</dbReference>
<comment type="caution">
    <text evidence="6">The sequence shown here is derived from an EMBL/GenBank/DDBJ whole genome shotgun (WGS) entry which is preliminary data.</text>
</comment>
<keyword evidence="3" id="KW-0812">Transmembrane</keyword>
<keyword evidence="3" id="KW-1133">Transmembrane helix</keyword>
<organism evidence="6 7">
    <name type="scientific">Sphingomonas spermidinifaciens</name>
    <dbReference type="NCBI Taxonomy" id="1141889"/>
    <lineage>
        <taxon>Bacteria</taxon>
        <taxon>Pseudomonadati</taxon>
        <taxon>Pseudomonadota</taxon>
        <taxon>Alphaproteobacteria</taxon>
        <taxon>Sphingomonadales</taxon>
        <taxon>Sphingomonadaceae</taxon>
        <taxon>Sphingomonas</taxon>
    </lineage>
</organism>
<dbReference type="EMBL" id="NWMW01000001">
    <property type="protein sequence ID" value="PCD03601.1"/>
    <property type="molecule type" value="Genomic_DNA"/>
</dbReference>
<dbReference type="SMART" id="SM00267">
    <property type="entry name" value="GGDEF"/>
    <property type="match status" value="1"/>
</dbReference>
<accession>A0A2A4B586</accession>
<name>A0A2A4B586_9SPHN</name>
<dbReference type="GO" id="GO:0007165">
    <property type="term" value="P:signal transduction"/>
    <property type="evidence" value="ECO:0007669"/>
    <property type="project" value="InterPro"/>
</dbReference>
<reference evidence="6 7" key="1">
    <citation type="submission" date="2017-09" db="EMBL/GenBank/DDBJ databases">
        <title>Sphingomonas spermidinifaciens 9NM-10, whole genome shotgun sequence.</title>
        <authorList>
            <person name="Feng G."/>
            <person name="Zhu H."/>
        </authorList>
    </citation>
    <scope>NUCLEOTIDE SEQUENCE [LARGE SCALE GENOMIC DNA]</scope>
    <source>
        <strain evidence="6 7">9NM-10</strain>
    </source>
</reference>
<dbReference type="PROSITE" id="PS50887">
    <property type="entry name" value="GGDEF"/>
    <property type="match status" value="1"/>
</dbReference>
<dbReference type="GO" id="GO:0043709">
    <property type="term" value="P:cell adhesion involved in single-species biofilm formation"/>
    <property type="evidence" value="ECO:0007669"/>
    <property type="project" value="TreeGrafter"/>
</dbReference>
<keyword evidence="7" id="KW-1185">Reference proteome</keyword>
<feature type="transmembrane region" description="Helical" evidence="3">
    <location>
        <begin position="45"/>
        <end position="67"/>
    </location>
</feature>